<dbReference type="Proteomes" id="UP001597560">
    <property type="component" value="Unassembled WGS sequence"/>
</dbReference>
<organism evidence="3 4">
    <name type="scientific">Olivibacter jilunii</name>
    <dbReference type="NCBI Taxonomy" id="985016"/>
    <lineage>
        <taxon>Bacteria</taxon>
        <taxon>Pseudomonadati</taxon>
        <taxon>Bacteroidota</taxon>
        <taxon>Sphingobacteriia</taxon>
        <taxon>Sphingobacteriales</taxon>
        <taxon>Sphingobacteriaceae</taxon>
        <taxon>Olivibacter</taxon>
    </lineage>
</organism>
<keyword evidence="4" id="KW-1185">Reference proteome</keyword>
<keyword evidence="2" id="KW-1133">Transmembrane helix</keyword>
<evidence type="ECO:0000313" key="4">
    <source>
        <dbReference type="Proteomes" id="UP001597560"/>
    </source>
</evidence>
<protein>
    <recommendedName>
        <fullName evidence="5">DUF2892 domain-containing protein</fullName>
    </recommendedName>
</protein>
<accession>A0ABW6B0S9</accession>
<evidence type="ECO:0000313" key="3">
    <source>
        <dbReference type="EMBL" id="MFD2963072.1"/>
    </source>
</evidence>
<evidence type="ECO:0000256" key="2">
    <source>
        <dbReference type="SAM" id="Phobius"/>
    </source>
</evidence>
<keyword evidence="2" id="KW-0472">Membrane</keyword>
<dbReference type="RefSeq" id="WP_003012708.1">
    <property type="nucleotide sequence ID" value="NZ_JBHUPA010000007.1"/>
</dbReference>
<comment type="caution">
    <text evidence="3">The sequence shown here is derived from an EMBL/GenBank/DDBJ whole genome shotgun (WGS) entry which is preliminary data.</text>
</comment>
<proteinExistence type="predicted"/>
<evidence type="ECO:0000256" key="1">
    <source>
        <dbReference type="SAM" id="MobiDB-lite"/>
    </source>
</evidence>
<name>A0ABW6B0S9_9SPHI</name>
<feature type="compositionally biased region" description="Basic and acidic residues" evidence="1">
    <location>
        <begin position="68"/>
        <end position="79"/>
    </location>
</feature>
<gene>
    <name evidence="3" type="ORF">ACFS6J_14825</name>
</gene>
<sequence>MKQSILNGWNLMRIVRLALGLLVMVQGFQANEWLLVALGALFSLMPLFNIGCCGASGCNTPVSRRSSKKIEDTTYEEVR</sequence>
<keyword evidence="2" id="KW-0812">Transmembrane</keyword>
<feature type="region of interest" description="Disordered" evidence="1">
    <location>
        <begin position="60"/>
        <end position="79"/>
    </location>
</feature>
<dbReference type="EMBL" id="JBHUPA010000007">
    <property type="protein sequence ID" value="MFD2963072.1"/>
    <property type="molecule type" value="Genomic_DNA"/>
</dbReference>
<reference evidence="4" key="1">
    <citation type="journal article" date="2019" name="Int. J. Syst. Evol. Microbiol.">
        <title>The Global Catalogue of Microorganisms (GCM) 10K type strain sequencing project: providing services to taxonomists for standard genome sequencing and annotation.</title>
        <authorList>
            <consortium name="The Broad Institute Genomics Platform"/>
            <consortium name="The Broad Institute Genome Sequencing Center for Infectious Disease"/>
            <person name="Wu L."/>
            <person name="Ma J."/>
        </authorList>
    </citation>
    <scope>NUCLEOTIDE SEQUENCE [LARGE SCALE GENOMIC DNA]</scope>
    <source>
        <strain evidence="4">KCTC 23098</strain>
    </source>
</reference>
<feature type="transmembrane region" description="Helical" evidence="2">
    <location>
        <begin position="40"/>
        <end position="59"/>
    </location>
</feature>
<evidence type="ECO:0008006" key="5">
    <source>
        <dbReference type="Google" id="ProtNLM"/>
    </source>
</evidence>